<feature type="region of interest" description="Disordered" evidence="1">
    <location>
        <begin position="1"/>
        <end position="42"/>
    </location>
</feature>
<evidence type="ECO:0000256" key="1">
    <source>
        <dbReference type="SAM" id="MobiDB-lite"/>
    </source>
</evidence>
<gene>
    <name evidence="2" type="ORF">C7I55_18035</name>
</gene>
<dbReference type="EMBL" id="PXYI01000006">
    <property type="protein sequence ID" value="PSJ38353.1"/>
    <property type="molecule type" value="Genomic_DNA"/>
</dbReference>
<reference evidence="2 3" key="1">
    <citation type="submission" date="2018-03" db="EMBL/GenBank/DDBJ databases">
        <title>The draft genome of Sphingosinicella sp. GL-C-18.</title>
        <authorList>
            <person name="Liu L."/>
            <person name="Li L."/>
            <person name="Liang L."/>
            <person name="Zhang X."/>
            <person name="Wang T."/>
        </authorList>
    </citation>
    <scope>NUCLEOTIDE SEQUENCE [LARGE SCALE GENOMIC DNA]</scope>
    <source>
        <strain evidence="2 3">GL-C-18</strain>
    </source>
</reference>
<dbReference type="AlphaFoldDB" id="A0A2P7QK94"/>
<comment type="caution">
    <text evidence="2">The sequence shown here is derived from an EMBL/GenBank/DDBJ whole genome shotgun (WGS) entry which is preliminary data.</text>
</comment>
<accession>A0A2P7QK94</accession>
<dbReference type="Proteomes" id="UP000241167">
    <property type="component" value="Unassembled WGS sequence"/>
</dbReference>
<sequence length="60" mass="7176">MAVAEHHHQPADHEEHAYADQPDLLGERKQRPRFRKHPPPDWELRLLRCPGHRGRWGRLS</sequence>
<protein>
    <submittedName>
        <fullName evidence="2">Uncharacterized protein</fullName>
    </submittedName>
</protein>
<keyword evidence="3" id="KW-1185">Reference proteome</keyword>
<evidence type="ECO:0000313" key="3">
    <source>
        <dbReference type="Proteomes" id="UP000241167"/>
    </source>
</evidence>
<proteinExistence type="predicted"/>
<evidence type="ECO:0000313" key="2">
    <source>
        <dbReference type="EMBL" id="PSJ38353.1"/>
    </source>
</evidence>
<name>A0A2P7QK94_9SPHN</name>
<organism evidence="2 3">
    <name type="scientific">Allosphingosinicella deserti</name>
    <dbReference type="NCBI Taxonomy" id="2116704"/>
    <lineage>
        <taxon>Bacteria</taxon>
        <taxon>Pseudomonadati</taxon>
        <taxon>Pseudomonadota</taxon>
        <taxon>Alphaproteobacteria</taxon>
        <taxon>Sphingomonadales</taxon>
        <taxon>Sphingomonadaceae</taxon>
        <taxon>Allosphingosinicella</taxon>
    </lineage>
</organism>
<feature type="compositionally biased region" description="Basic and acidic residues" evidence="1">
    <location>
        <begin position="1"/>
        <end position="18"/>
    </location>
</feature>